<dbReference type="Gene3D" id="3.50.80.20">
    <property type="entry name" value="D-Ala-D-Ala carboxypeptidase C, peptidase S13"/>
    <property type="match status" value="1"/>
</dbReference>
<name>A0ABQ6EP45_9VIBR</name>
<dbReference type="NCBIfam" id="TIGR00666">
    <property type="entry name" value="PBP4"/>
    <property type="match status" value="1"/>
</dbReference>
<sequence length="477" mass="52286">MRFTSVITLATSFLFSVSSYTAPIKPHFPSSDILPSGTRVGLIAKSPSSTLLQQNNDQLFPPASTLKLMTALAAKIELGDNFRYSTQLEQNGKDLVIRFSGDPSLTSSDISQLLKNANISTINGNLILNNSAFTGYEKAVGWPWDILGVCYSTPSSAITLNGNCVMASIYTNADGSTRVFTPKHQPVNVSTTATAITRKQQKEQYCDLELTTTPANHYRLSGCLVKRDQPLPLNFAVQNSFLYASATLHQILDEQGIKLKGSIQLATTLSNKQQTKNTKVLAKHLSVPLPVLLEHMLKDSDNLYANNLTKTLGEHYFNQAGSFANGTDAIKQILKKQAKVDLSNAILEDGSGLSRNNRVSPNQLYSVLKYIKANDHKLDFIRLMPTAGIDGTLKYRSSMRKAPIKGNIVAKSGSLFATHNMAGFVLNDQGEPTTMFVQLITDYHPQNNTSTIPPLTQFEQAFYQNLIKATVEKVPSS</sequence>
<dbReference type="Gene3D" id="3.40.710.10">
    <property type="entry name" value="DD-peptidase/beta-lactamase superfamily"/>
    <property type="match status" value="1"/>
</dbReference>
<feature type="chain" id="PRO_5046812645" evidence="3">
    <location>
        <begin position="22"/>
        <end position="477"/>
    </location>
</feature>
<gene>
    <name evidence="4" type="ORF">GCM10007931_18780</name>
</gene>
<keyword evidence="3" id="KW-0732">Signal</keyword>
<comment type="similarity">
    <text evidence="1">Belongs to the peptidase S13 family.</text>
</comment>
<evidence type="ECO:0000313" key="4">
    <source>
        <dbReference type="EMBL" id="GLT14903.1"/>
    </source>
</evidence>
<keyword evidence="4" id="KW-0121">Carboxypeptidase</keyword>
<protein>
    <submittedName>
        <fullName evidence="4">Serine-type D-Ala-D-Ala carboxypeptidase</fullName>
    </submittedName>
</protein>
<evidence type="ECO:0000256" key="3">
    <source>
        <dbReference type="SAM" id="SignalP"/>
    </source>
</evidence>
<dbReference type="PRINTS" id="PR00922">
    <property type="entry name" value="DADACBPTASE3"/>
</dbReference>
<dbReference type="PANTHER" id="PTHR30023:SF0">
    <property type="entry name" value="PENICILLIN-SENSITIVE CARBOXYPEPTIDASE A"/>
    <property type="match status" value="1"/>
</dbReference>
<dbReference type="Proteomes" id="UP001157156">
    <property type="component" value="Unassembled WGS sequence"/>
</dbReference>
<keyword evidence="5" id="KW-1185">Reference proteome</keyword>
<dbReference type="RefSeq" id="WP_089122423.1">
    <property type="nucleotide sequence ID" value="NZ_BSPV01000006.1"/>
</dbReference>
<keyword evidence="4" id="KW-0645">Protease</keyword>
<evidence type="ECO:0000256" key="2">
    <source>
        <dbReference type="ARBA" id="ARBA00022801"/>
    </source>
</evidence>
<dbReference type="Pfam" id="PF02113">
    <property type="entry name" value="Peptidase_S13"/>
    <property type="match status" value="1"/>
</dbReference>
<dbReference type="PANTHER" id="PTHR30023">
    <property type="entry name" value="D-ALANYL-D-ALANINE CARBOXYPEPTIDASE"/>
    <property type="match status" value="1"/>
</dbReference>
<accession>A0ABQ6EP45</accession>
<evidence type="ECO:0000256" key="1">
    <source>
        <dbReference type="ARBA" id="ARBA00006096"/>
    </source>
</evidence>
<organism evidence="4 5">
    <name type="scientific">Vibrio algivorus</name>
    <dbReference type="NCBI Taxonomy" id="1667024"/>
    <lineage>
        <taxon>Bacteria</taxon>
        <taxon>Pseudomonadati</taxon>
        <taxon>Pseudomonadota</taxon>
        <taxon>Gammaproteobacteria</taxon>
        <taxon>Vibrionales</taxon>
        <taxon>Vibrionaceae</taxon>
        <taxon>Vibrio</taxon>
    </lineage>
</organism>
<dbReference type="NCBIfam" id="NF008322">
    <property type="entry name" value="PRK11113.1"/>
    <property type="match status" value="1"/>
</dbReference>
<evidence type="ECO:0000313" key="5">
    <source>
        <dbReference type="Proteomes" id="UP001157156"/>
    </source>
</evidence>
<dbReference type="InterPro" id="IPR012338">
    <property type="entry name" value="Beta-lactam/transpept-like"/>
</dbReference>
<comment type="caution">
    <text evidence="4">The sequence shown here is derived from an EMBL/GenBank/DDBJ whole genome shotgun (WGS) entry which is preliminary data.</text>
</comment>
<keyword evidence="2" id="KW-0378">Hydrolase</keyword>
<dbReference type="SUPFAM" id="SSF56601">
    <property type="entry name" value="beta-lactamase/transpeptidase-like"/>
    <property type="match status" value="1"/>
</dbReference>
<reference evidence="5" key="1">
    <citation type="journal article" date="2019" name="Int. J. Syst. Evol. Microbiol.">
        <title>The Global Catalogue of Microorganisms (GCM) 10K type strain sequencing project: providing services to taxonomists for standard genome sequencing and annotation.</title>
        <authorList>
            <consortium name="The Broad Institute Genomics Platform"/>
            <consortium name="The Broad Institute Genome Sequencing Center for Infectious Disease"/>
            <person name="Wu L."/>
            <person name="Ma J."/>
        </authorList>
    </citation>
    <scope>NUCLEOTIDE SEQUENCE [LARGE SCALE GENOMIC DNA]</scope>
    <source>
        <strain evidence="5">NBRC 111146</strain>
    </source>
</reference>
<dbReference type="GO" id="GO:0004180">
    <property type="term" value="F:carboxypeptidase activity"/>
    <property type="evidence" value="ECO:0007669"/>
    <property type="project" value="UniProtKB-KW"/>
</dbReference>
<dbReference type="InterPro" id="IPR000667">
    <property type="entry name" value="Peptidase_S13"/>
</dbReference>
<proteinExistence type="inferred from homology"/>
<feature type="signal peptide" evidence="3">
    <location>
        <begin position="1"/>
        <end position="21"/>
    </location>
</feature>
<dbReference type="EMBL" id="BSPV01000006">
    <property type="protein sequence ID" value="GLT14903.1"/>
    <property type="molecule type" value="Genomic_DNA"/>
</dbReference>